<protein>
    <submittedName>
        <fullName evidence="1">Uncharacterized protein</fullName>
    </submittedName>
</protein>
<reference evidence="2" key="1">
    <citation type="submission" date="2016-01" db="EMBL/GenBank/DDBJ databases">
        <authorList>
            <person name="Peeters C."/>
        </authorList>
    </citation>
    <scope>NUCLEOTIDE SEQUENCE [LARGE SCALE GENOMIC DNA]</scope>
</reference>
<gene>
    <name evidence="1" type="ORF">AWB70_02098</name>
</gene>
<dbReference type="EMBL" id="FCNY02000004">
    <property type="protein sequence ID" value="SAL32160.1"/>
    <property type="molecule type" value="Genomic_DNA"/>
</dbReference>
<keyword evidence="2" id="KW-1185">Reference proteome</keyword>
<proteinExistence type="predicted"/>
<dbReference type="Proteomes" id="UP000054740">
    <property type="component" value="Unassembled WGS sequence"/>
</dbReference>
<organism evidence="1 2">
    <name type="scientific">Caballeronia cordobensis</name>
    <name type="common">Burkholderia cordobensis</name>
    <dbReference type="NCBI Taxonomy" id="1353886"/>
    <lineage>
        <taxon>Bacteria</taxon>
        <taxon>Pseudomonadati</taxon>
        <taxon>Pseudomonadota</taxon>
        <taxon>Betaproteobacteria</taxon>
        <taxon>Burkholderiales</taxon>
        <taxon>Burkholderiaceae</taxon>
        <taxon>Caballeronia</taxon>
    </lineage>
</organism>
<name>A0A158GL67_CABCO</name>
<accession>A0A158GL67</accession>
<dbReference type="AlphaFoldDB" id="A0A158GL67"/>
<evidence type="ECO:0000313" key="2">
    <source>
        <dbReference type="Proteomes" id="UP000054740"/>
    </source>
</evidence>
<evidence type="ECO:0000313" key="1">
    <source>
        <dbReference type="EMBL" id="SAL32160.1"/>
    </source>
</evidence>
<sequence>MLIPPATTMTAKMNTAVCRLIAVNAQTAMTASMRLCPRRVPKKTKMARAV</sequence>